<dbReference type="EMBL" id="JAAQHG020000013">
    <property type="protein sequence ID" value="KAL1586722.1"/>
    <property type="molecule type" value="Genomic_DNA"/>
</dbReference>
<evidence type="ECO:0000313" key="5">
    <source>
        <dbReference type="Proteomes" id="UP000803884"/>
    </source>
</evidence>
<dbReference type="Pfam" id="PF13561">
    <property type="entry name" value="adh_short_C2"/>
    <property type="match status" value="1"/>
</dbReference>
<dbReference type="AlphaFoldDB" id="A0AB34KNW0"/>
<dbReference type="PRINTS" id="PR00081">
    <property type="entry name" value="GDHRDH"/>
</dbReference>
<comment type="caution">
    <text evidence="4">The sequence shown here is derived from an EMBL/GenBank/DDBJ whole genome shotgun (WGS) entry which is preliminary data.</text>
</comment>
<name>A0AB34KNW0_9PEZI</name>
<accession>A0AB34KNW0</accession>
<dbReference type="Gene3D" id="3.40.50.720">
    <property type="entry name" value="NAD(P)-binding Rossmann-like Domain"/>
    <property type="match status" value="1"/>
</dbReference>
<dbReference type="RefSeq" id="XP_069229827.1">
    <property type="nucleotide sequence ID" value="XM_069373311.1"/>
</dbReference>
<dbReference type="Proteomes" id="UP000803884">
    <property type="component" value="Unassembled WGS sequence"/>
</dbReference>
<evidence type="ECO:0000256" key="1">
    <source>
        <dbReference type="ARBA" id="ARBA00006484"/>
    </source>
</evidence>
<dbReference type="CDD" id="cd05233">
    <property type="entry name" value="SDR_c"/>
    <property type="match status" value="1"/>
</dbReference>
<evidence type="ECO:0000256" key="3">
    <source>
        <dbReference type="ARBA" id="ARBA00023002"/>
    </source>
</evidence>
<sequence length="235" mass="24491">MALQPHHGKAYVVTGAGSGMGLATARTLLSQGASSAKKQRILTRVVDITNRASVSSFCEETKTRFGRLDGIANLAGTAGHRLGHEEVWEITDEEYDFVMGVNVRGAFNVISEGLRPGLLNEPGSVVHTGSMFSERGFSKGAVYSASKHAGVGLVKSAALEGGKRGIRVNMITPGPIDTPMLQANEKSGAEGTSPDVPLKRLGLAQECANIIAVLLSDQAAYVTGAIWSVDGGANA</sequence>
<dbReference type="InterPro" id="IPR020904">
    <property type="entry name" value="Sc_DH/Rdtase_CS"/>
</dbReference>
<dbReference type="GO" id="GO:0016491">
    <property type="term" value="F:oxidoreductase activity"/>
    <property type="evidence" value="ECO:0007669"/>
    <property type="project" value="UniProtKB-KW"/>
</dbReference>
<organism evidence="4 5">
    <name type="scientific">Cladosporium halotolerans</name>
    <dbReference type="NCBI Taxonomy" id="1052096"/>
    <lineage>
        <taxon>Eukaryota</taxon>
        <taxon>Fungi</taxon>
        <taxon>Dikarya</taxon>
        <taxon>Ascomycota</taxon>
        <taxon>Pezizomycotina</taxon>
        <taxon>Dothideomycetes</taxon>
        <taxon>Dothideomycetidae</taxon>
        <taxon>Cladosporiales</taxon>
        <taxon>Cladosporiaceae</taxon>
        <taxon>Cladosporium</taxon>
    </lineage>
</organism>
<dbReference type="PANTHER" id="PTHR24321:SF8">
    <property type="entry name" value="ESTRADIOL 17-BETA-DEHYDROGENASE 8-RELATED"/>
    <property type="match status" value="1"/>
</dbReference>
<dbReference type="SUPFAM" id="SSF51735">
    <property type="entry name" value="NAD(P)-binding Rossmann-fold domains"/>
    <property type="match status" value="1"/>
</dbReference>
<keyword evidence="2" id="KW-0521">NADP</keyword>
<reference evidence="4 5" key="1">
    <citation type="journal article" date="2020" name="Microbiol. Resour. Announc.">
        <title>Draft Genome Sequence of a Cladosporium Species Isolated from the Mesophotic Ascidian Didemnum maculosum.</title>
        <authorList>
            <person name="Gioti A."/>
            <person name="Siaperas R."/>
            <person name="Nikolaivits E."/>
            <person name="Le Goff G."/>
            <person name="Ouazzani J."/>
            <person name="Kotoulas G."/>
            <person name="Topakas E."/>
        </authorList>
    </citation>
    <scope>NUCLEOTIDE SEQUENCE [LARGE SCALE GENOMIC DNA]</scope>
    <source>
        <strain evidence="4 5">TM138-S3</strain>
    </source>
</reference>
<dbReference type="FunFam" id="3.40.50.720:FF:000084">
    <property type="entry name" value="Short-chain dehydrogenase reductase"/>
    <property type="match status" value="1"/>
</dbReference>
<keyword evidence="5" id="KW-1185">Reference proteome</keyword>
<dbReference type="PANTHER" id="PTHR24321">
    <property type="entry name" value="DEHYDROGENASES, SHORT CHAIN"/>
    <property type="match status" value="1"/>
</dbReference>
<evidence type="ECO:0008006" key="6">
    <source>
        <dbReference type="Google" id="ProtNLM"/>
    </source>
</evidence>
<proteinExistence type="inferred from homology"/>
<evidence type="ECO:0000256" key="2">
    <source>
        <dbReference type="ARBA" id="ARBA00022857"/>
    </source>
</evidence>
<dbReference type="InterPro" id="IPR002347">
    <property type="entry name" value="SDR_fam"/>
</dbReference>
<gene>
    <name evidence="4" type="ORF">WHR41_04705</name>
</gene>
<protein>
    <recommendedName>
        <fullName evidence="6">Oxidoreductase</fullName>
    </recommendedName>
</protein>
<dbReference type="InterPro" id="IPR036291">
    <property type="entry name" value="NAD(P)-bd_dom_sf"/>
</dbReference>
<dbReference type="GeneID" id="96006149"/>
<comment type="similarity">
    <text evidence="1">Belongs to the short-chain dehydrogenases/reductases (SDR) family.</text>
</comment>
<evidence type="ECO:0000313" key="4">
    <source>
        <dbReference type="EMBL" id="KAL1586722.1"/>
    </source>
</evidence>
<dbReference type="PROSITE" id="PS00061">
    <property type="entry name" value="ADH_SHORT"/>
    <property type="match status" value="1"/>
</dbReference>
<keyword evidence="3" id="KW-0560">Oxidoreductase</keyword>